<gene>
    <name evidence="12" type="ORF">D910_07692</name>
</gene>
<feature type="domain" description="C2H2-type" evidence="11">
    <location>
        <begin position="112"/>
        <end position="139"/>
    </location>
</feature>
<feature type="domain" description="C2H2-type" evidence="11">
    <location>
        <begin position="252"/>
        <end position="279"/>
    </location>
</feature>
<dbReference type="OrthoDB" id="7650713at2759"/>
<evidence type="ECO:0000256" key="2">
    <source>
        <dbReference type="ARBA" id="ARBA00022723"/>
    </source>
</evidence>
<dbReference type="Pfam" id="PF13912">
    <property type="entry name" value="zf-C2H2_6"/>
    <property type="match status" value="2"/>
</dbReference>
<dbReference type="InterPro" id="IPR050752">
    <property type="entry name" value="C2H2-ZF_domain"/>
</dbReference>
<dbReference type="GO" id="GO:0000981">
    <property type="term" value="F:DNA-binding transcription factor activity, RNA polymerase II-specific"/>
    <property type="evidence" value="ECO:0007669"/>
    <property type="project" value="TreeGrafter"/>
</dbReference>
<dbReference type="PROSITE" id="PS00028">
    <property type="entry name" value="ZINC_FINGER_C2H2_1"/>
    <property type="match status" value="8"/>
</dbReference>
<keyword evidence="4 10" id="KW-0863">Zinc-finger</keyword>
<name>U4UDH7_DENPD</name>
<keyword evidence="2" id="KW-0479">Metal-binding</keyword>
<dbReference type="Pfam" id="PF00096">
    <property type="entry name" value="zf-C2H2"/>
    <property type="match status" value="3"/>
</dbReference>
<comment type="subcellular location">
    <subcellularLocation>
        <location evidence="1">Nucleus</location>
    </subcellularLocation>
</comment>
<feature type="domain" description="C2H2-type" evidence="11">
    <location>
        <begin position="196"/>
        <end position="223"/>
    </location>
</feature>
<dbReference type="InterPro" id="IPR036236">
    <property type="entry name" value="Znf_C2H2_sf"/>
</dbReference>
<keyword evidence="3" id="KW-0677">Repeat</keyword>
<dbReference type="AlphaFoldDB" id="U4UDH7"/>
<dbReference type="GO" id="GO:0005634">
    <property type="term" value="C:nucleus"/>
    <property type="evidence" value="ECO:0007669"/>
    <property type="project" value="UniProtKB-SubCell"/>
</dbReference>
<evidence type="ECO:0000256" key="1">
    <source>
        <dbReference type="ARBA" id="ARBA00004123"/>
    </source>
</evidence>
<feature type="domain" description="C2H2-type" evidence="11">
    <location>
        <begin position="382"/>
        <end position="409"/>
    </location>
</feature>
<dbReference type="EMBL" id="KB632230">
    <property type="protein sequence ID" value="ERL90343.1"/>
    <property type="molecule type" value="Genomic_DNA"/>
</dbReference>
<dbReference type="InterPro" id="IPR013087">
    <property type="entry name" value="Znf_C2H2_type"/>
</dbReference>
<keyword evidence="5" id="KW-0862">Zinc</keyword>
<evidence type="ECO:0000256" key="6">
    <source>
        <dbReference type="ARBA" id="ARBA00023015"/>
    </source>
</evidence>
<evidence type="ECO:0000259" key="11">
    <source>
        <dbReference type="PROSITE" id="PS50157"/>
    </source>
</evidence>
<dbReference type="Gene3D" id="3.30.160.60">
    <property type="entry name" value="Classic Zinc Finger"/>
    <property type="match status" value="7"/>
</dbReference>
<evidence type="ECO:0000313" key="12">
    <source>
        <dbReference type="EMBL" id="ERL90343.1"/>
    </source>
</evidence>
<evidence type="ECO:0000256" key="3">
    <source>
        <dbReference type="ARBA" id="ARBA00022737"/>
    </source>
</evidence>
<sequence>MATSANVFDGFRKEQEFIVSGNGENVEEGIQFSENNQMKLQIDSFTAVKAEITIDEHDLFECDTQELEADNHDTGNVETQSTLMQSNTGSKSCRNVLQLNDHLLTHPRERPHACSICNRIFERKSDLVQHRKKHAKQNQNICNICQQEFICCKRLRLHLITHSNDRPHACDFCNLRYKRKSDLVQHRNKHTKQRQYICKICQQGFIYSTSLRYHLIAHSNDRPHASEACNSTFQRAGELKAHRNEHTKEKHYECEVCHNRFSSFQALRSHKTVHSDQRLFKCGICKHTFKAKQSLQVHRNTHTKEKHYELQIDSFTTVKEEITITEHNLFEYDTLGLEADNHSTGNVETQNTLMQSNPCSKLNRDLLHLNEHLSTHPGERPHACEVCHKIFLSLQALRSHKTVHSEQRPFECDICKQTFKAKLYLKVHRNTHTKEKHYECELMIFERISRFIQTTALLNAIFANSVLKENQLGGSIQMHTRRTTSLIIPKGVLKGLSLKRRIKEEITIDDHDPLEVQNVDIKADERQTLNTKDQKTSKNALCCKI</sequence>
<evidence type="ECO:0000256" key="9">
    <source>
        <dbReference type="ARBA" id="ARBA00023242"/>
    </source>
</evidence>
<dbReference type="GO" id="GO:0000978">
    <property type="term" value="F:RNA polymerase II cis-regulatory region sequence-specific DNA binding"/>
    <property type="evidence" value="ECO:0007669"/>
    <property type="project" value="TreeGrafter"/>
</dbReference>
<dbReference type="PANTHER" id="PTHR24384:SF189">
    <property type="entry name" value="C2H2-TYPE DOMAIN-CONTAINING PROTEIN-RELATED"/>
    <property type="match status" value="1"/>
</dbReference>
<dbReference type="SUPFAM" id="SSF57667">
    <property type="entry name" value="beta-beta-alpha zinc fingers"/>
    <property type="match status" value="6"/>
</dbReference>
<feature type="domain" description="C2H2-type" evidence="11">
    <location>
        <begin position="280"/>
        <end position="307"/>
    </location>
</feature>
<evidence type="ECO:0000256" key="5">
    <source>
        <dbReference type="ARBA" id="ARBA00022833"/>
    </source>
</evidence>
<dbReference type="FunFam" id="3.30.160.60:FF:000446">
    <property type="entry name" value="Zinc finger protein"/>
    <property type="match status" value="4"/>
</dbReference>
<keyword evidence="8" id="KW-0804">Transcription</keyword>
<dbReference type="GO" id="GO:0008270">
    <property type="term" value="F:zinc ion binding"/>
    <property type="evidence" value="ECO:0007669"/>
    <property type="project" value="UniProtKB-KW"/>
</dbReference>
<dbReference type="PANTHER" id="PTHR24384">
    <property type="entry name" value="FINGER PUTATIVE TRANSCRIPTION FACTOR FAMILY-RELATED"/>
    <property type="match status" value="1"/>
</dbReference>
<keyword evidence="7" id="KW-0238">DNA-binding</keyword>
<evidence type="ECO:0000313" key="13">
    <source>
        <dbReference type="Proteomes" id="UP000030742"/>
    </source>
</evidence>
<keyword evidence="6" id="KW-0805">Transcription regulation</keyword>
<evidence type="ECO:0000256" key="8">
    <source>
        <dbReference type="ARBA" id="ARBA00023163"/>
    </source>
</evidence>
<protein>
    <recommendedName>
        <fullName evidence="11">C2H2-type domain-containing protein</fullName>
    </recommendedName>
</protein>
<organism evidence="12 13">
    <name type="scientific">Dendroctonus ponderosae</name>
    <name type="common">Mountain pine beetle</name>
    <dbReference type="NCBI Taxonomy" id="77166"/>
    <lineage>
        <taxon>Eukaryota</taxon>
        <taxon>Metazoa</taxon>
        <taxon>Ecdysozoa</taxon>
        <taxon>Arthropoda</taxon>
        <taxon>Hexapoda</taxon>
        <taxon>Insecta</taxon>
        <taxon>Pterygota</taxon>
        <taxon>Neoptera</taxon>
        <taxon>Endopterygota</taxon>
        <taxon>Coleoptera</taxon>
        <taxon>Polyphaga</taxon>
        <taxon>Cucujiformia</taxon>
        <taxon>Curculionidae</taxon>
        <taxon>Scolytinae</taxon>
        <taxon>Dendroctonus</taxon>
    </lineage>
</organism>
<feature type="domain" description="C2H2-type" evidence="11">
    <location>
        <begin position="140"/>
        <end position="167"/>
    </location>
</feature>
<evidence type="ECO:0000256" key="4">
    <source>
        <dbReference type="ARBA" id="ARBA00022771"/>
    </source>
</evidence>
<feature type="domain" description="C2H2-type" evidence="11">
    <location>
        <begin position="224"/>
        <end position="251"/>
    </location>
</feature>
<evidence type="ECO:0000256" key="7">
    <source>
        <dbReference type="ARBA" id="ARBA00023125"/>
    </source>
</evidence>
<dbReference type="Proteomes" id="UP000030742">
    <property type="component" value="Unassembled WGS sequence"/>
</dbReference>
<keyword evidence="9" id="KW-0539">Nucleus</keyword>
<dbReference type="PROSITE" id="PS50157">
    <property type="entry name" value="ZINC_FINGER_C2H2_2"/>
    <property type="match status" value="9"/>
</dbReference>
<proteinExistence type="predicted"/>
<feature type="domain" description="C2H2-type" evidence="11">
    <location>
        <begin position="410"/>
        <end position="437"/>
    </location>
</feature>
<feature type="domain" description="C2H2-type" evidence="11">
    <location>
        <begin position="168"/>
        <end position="195"/>
    </location>
</feature>
<reference evidence="12 13" key="1">
    <citation type="journal article" date="2013" name="Genome Biol.">
        <title>Draft genome of the mountain pine beetle, Dendroctonus ponderosae Hopkins, a major forest pest.</title>
        <authorList>
            <person name="Keeling C.I."/>
            <person name="Yuen M.M."/>
            <person name="Liao N.Y."/>
            <person name="Docking T.R."/>
            <person name="Chan S.K."/>
            <person name="Taylor G.A."/>
            <person name="Palmquist D.L."/>
            <person name="Jackman S.D."/>
            <person name="Nguyen A."/>
            <person name="Li M."/>
            <person name="Henderson H."/>
            <person name="Janes J.K."/>
            <person name="Zhao Y."/>
            <person name="Pandoh P."/>
            <person name="Moore R."/>
            <person name="Sperling F.A."/>
            <person name="Huber D.P."/>
            <person name="Birol I."/>
            <person name="Jones S.J."/>
            <person name="Bohlmann J."/>
        </authorList>
    </citation>
    <scope>NUCLEOTIDE SEQUENCE</scope>
</reference>
<accession>U4UDH7</accession>
<dbReference type="SMART" id="SM00355">
    <property type="entry name" value="ZnF_C2H2"/>
    <property type="match status" value="9"/>
</dbReference>
<evidence type="ECO:0000256" key="10">
    <source>
        <dbReference type="PROSITE-ProRule" id="PRU00042"/>
    </source>
</evidence>